<protein>
    <submittedName>
        <fullName evidence="1">Uncharacterized protein</fullName>
    </submittedName>
</protein>
<gene>
    <name evidence="1" type="ORF">LIER_41579</name>
</gene>
<evidence type="ECO:0000313" key="1">
    <source>
        <dbReference type="EMBL" id="GAA0173746.1"/>
    </source>
</evidence>
<dbReference type="Proteomes" id="UP001454036">
    <property type="component" value="Unassembled WGS sequence"/>
</dbReference>
<dbReference type="AlphaFoldDB" id="A0AAV3REJ4"/>
<evidence type="ECO:0000313" key="2">
    <source>
        <dbReference type="Proteomes" id="UP001454036"/>
    </source>
</evidence>
<comment type="caution">
    <text evidence="1">The sequence shown here is derived from an EMBL/GenBank/DDBJ whole genome shotgun (WGS) entry which is preliminary data.</text>
</comment>
<keyword evidence="2" id="KW-1185">Reference proteome</keyword>
<name>A0AAV3REJ4_LITER</name>
<organism evidence="1 2">
    <name type="scientific">Lithospermum erythrorhizon</name>
    <name type="common">Purple gromwell</name>
    <name type="synonym">Lithospermum officinale var. erythrorhizon</name>
    <dbReference type="NCBI Taxonomy" id="34254"/>
    <lineage>
        <taxon>Eukaryota</taxon>
        <taxon>Viridiplantae</taxon>
        <taxon>Streptophyta</taxon>
        <taxon>Embryophyta</taxon>
        <taxon>Tracheophyta</taxon>
        <taxon>Spermatophyta</taxon>
        <taxon>Magnoliopsida</taxon>
        <taxon>eudicotyledons</taxon>
        <taxon>Gunneridae</taxon>
        <taxon>Pentapetalae</taxon>
        <taxon>asterids</taxon>
        <taxon>lamiids</taxon>
        <taxon>Boraginales</taxon>
        <taxon>Boraginaceae</taxon>
        <taxon>Boraginoideae</taxon>
        <taxon>Lithospermeae</taxon>
        <taxon>Lithospermum</taxon>
    </lineage>
</organism>
<sequence length="153" mass="17934">MERIRIIPGHLIREKDKARAQAEVLKNKHEDLQAFCNGLVKSKSDISHQHEVELLAVSEKQLKQLSTRPSPEVFIERFKEVQNFTDSILMTVFLKIYEEYSLFPEFVFEHFGEEYVVPLTDTEESDDETMLMPRAMMASAKMRMVMVLTLDFF</sequence>
<accession>A0AAV3REJ4</accession>
<reference evidence="1 2" key="1">
    <citation type="submission" date="2024-01" db="EMBL/GenBank/DDBJ databases">
        <title>The complete chloroplast genome sequence of Lithospermum erythrorhizon: insights into the phylogenetic relationship among Boraginaceae species and the maternal lineages of purple gromwells.</title>
        <authorList>
            <person name="Okada T."/>
            <person name="Watanabe K."/>
        </authorList>
    </citation>
    <scope>NUCLEOTIDE SEQUENCE [LARGE SCALE GENOMIC DNA]</scope>
</reference>
<dbReference type="EMBL" id="BAABME010026353">
    <property type="protein sequence ID" value="GAA0173746.1"/>
    <property type="molecule type" value="Genomic_DNA"/>
</dbReference>
<proteinExistence type="predicted"/>